<feature type="signal peptide" evidence="1">
    <location>
        <begin position="1"/>
        <end position="21"/>
    </location>
</feature>
<dbReference type="STRING" id="427683.A5481_19250"/>
<dbReference type="RefSeq" id="WP_048431817.1">
    <property type="nucleotide sequence ID" value="NZ_LWHQ01000038.1"/>
</dbReference>
<reference evidence="2 3" key="1">
    <citation type="submission" date="2016-04" db="EMBL/GenBank/DDBJ databases">
        <authorList>
            <person name="Evans L.H."/>
            <person name="Alamgir A."/>
            <person name="Owens N."/>
            <person name="Weber N.D."/>
            <person name="Virtaneva K."/>
            <person name="Barbian K."/>
            <person name="Babar A."/>
            <person name="Rosenke K."/>
        </authorList>
    </citation>
    <scope>NUCLEOTIDE SEQUENCE [LARGE SCALE GENOMIC DNA]</scope>
    <source>
        <strain evidence="2 3">PMB02</strain>
    </source>
</reference>
<dbReference type="EMBL" id="LWHQ01000038">
    <property type="protein sequence ID" value="OAS22532.1"/>
    <property type="molecule type" value="Genomic_DNA"/>
</dbReference>
<dbReference type="Proteomes" id="UP000078316">
    <property type="component" value="Unassembled WGS sequence"/>
</dbReference>
<evidence type="ECO:0008006" key="4">
    <source>
        <dbReference type="Google" id="ProtNLM"/>
    </source>
</evidence>
<name>A0A179S9E5_9HYPH</name>
<dbReference type="AlphaFoldDB" id="A0A179S9E5"/>
<feature type="chain" id="PRO_5008105802" description="Secreted protein" evidence="1">
    <location>
        <begin position="22"/>
        <end position="152"/>
    </location>
</feature>
<organism evidence="2 3">
    <name type="scientific">Methylobacterium platani</name>
    <dbReference type="NCBI Taxonomy" id="427683"/>
    <lineage>
        <taxon>Bacteria</taxon>
        <taxon>Pseudomonadati</taxon>
        <taxon>Pseudomonadota</taxon>
        <taxon>Alphaproteobacteria</taxon>
        <taxon>Hyphomicrobiales</taxon>
        <taxon>Methylobacteriaceae</taxon>
        <taxon>Methylobacterium</taxon>
    </lineage>
</organism>
<comment type="caution">
    <text evidence="2">The sequence shown here is derived from an EMBL/GenBank/DDBJ whole genome shotgun (WGS) entry which is preliminary data.</text>
</comment>
<sequence>MIATRILAAVLAVLATVPAEAARQAKPAPEPPPFPQHDDRFVMAVRGPVVGGRAGFARVYASPAGRDGWTTTVTCGTVDVRTGRERIELQAPGNAYRDRTSFTGTWTPLGGGGRYGENQMRTWSVTRQDGLDVTVAMSGPCPSGAGDVSSGD</sequence>
<keyword evidence="1" id="KW-0732">Signal</keyword>
<protein>
    <recommendedName>
        <fullName evidence="4">Secreted protein</fullName>
    </recommendedName>
</protein>
<evidence type="ECO:0000313" key="3">
    <source>
        <dbReference type="Proteomes" id="UP000078316"/>
    </source>
</evidence>
<evidence type="ECO:0000313" key="2">
    <source>
        <dbReference type="EMBL" id="OAS22532.1"/>
    </source>
</evidence>
<accession>A0A179S9E5</accession>
<gene>
    <name evidence="2" type="ORF">A5481_19250</name>
</gene>
<proteinExistence type="predicted"/>
<dbReference type="OrthoDB" id="7998226at2"/>
<evidence type="ECO:0000256" key="1">
    <source>
        <dbReference type="SAM" id="SignalP"/>
    </source>
</evidence>